<dbReference type="EMBL" id="KY368640">
    <property type="protein sequence ID" value="APZ82698.1"/>
    <property type="molecule type" value="Genomic_DNA"/>
</dbReference>
<protein>
    <submittedName>
        <fullName evidence="1">Uncharacterized protein</fullName>
    </submittedName>
</protein>
<evidence type="ECO:0000313" key="2">
    <source>
        <dbReference type="Proteomes" id="UP000221795"/>
    </source>
</evidence>
<gene>
    <name evidence="1" type="ORF">Goe3_c23700</name>
</gene>
<keyword evidence="2" id="KW-1185">Reference proteome</keyword>
<accession>A0A217ERF9</accession>
<organism evidence="1 2">
    <name type="scientific">Bacillus phage vB_BsuM-Goe3</name>
    <dbReference type="NCBI Taxonomy" id="1933063"/>
    <lineage>
        <taxon>Viruses</taxon>
        <taxon>Duplodnaviria</taxon>
        <taxon>Heunggongvirae</taxon>
        <taxon>Uroviricota</taxon>
        <taxon>Caudoviricetes</taxon>
        <taxon>Herelleviridae</taxon>
        <taxon>Bastillevirinae</taxon>
        <taxon>Grisebachstrassevirus</taxon>
        <taxon>Grisebachstrassevirus goe3</taxon>
    </lineage>
</organism>
<dbReference type="Proteomes" id="UP000221795">
    <property type="component" value="Segment"/>
</dbReference>
<proteinExistence type="predicted"/>
<reference evidence="1" key="1">
    <citation type="journal article" date="2017" name="Viruses">
        <title>Characterization of Bacillus subtilis Viruses vB_BsuM-Goe2 and vB_BsuM-Goe3.</title>
        <authorList>
            <person name="Willms I.M."/>
            <person name="Hoppert M."/>
            <person name="Hertel R."/>
        </authorList>
    </citation>
    <scope>NUCLEOTIDE SEQUENCE [LARGE SCALE GENOMIC DNA]</scope>
</reference>
<evidence type="ECO:0000313" key="1">
    <source>
        <dbReference type="EMBL" id="APZ82698.1"/>
    </source>
</evidence>
<sequence>MSRERGETKYFKNYRDLLEDFKDTHTVNVSISVWTYRSKRMRFTIPLKNLGNNFDNDLNFNYKDKDFTFETVEGKQHKFHYADLKTVKVDCVECTQIAVLPLDYINVKGITSTECKGKDD</sequence>
<name>A0A217ERF9_BPGO3</name>
<organismHost>
    <name type="scientific">Bacillus subtilis</name>
    <dbReference type="NCBI Taxonomy" id="1423"/>
</organismHost>